<feature type="region of interest" description="Disordered" evidence="1">
    <location>
        <begin position="1"/>
        <end position="22"/>
    </location>
</feature>
<evidence type="ECO:0008006" key="4">
    <source>
        <dbReference type="Google" id="ProtNLM"/>
    </source>
</evidence>
<evidence type="ECO:0000313" key="3">
    <source>
        <dbReference type="Proteomes" id="UP000283650"/>
    </source>
</evidence>
<feature type="compositionally biased region" description="Pro residues" evidence="1">
    <location>
        <begin position="1"/>
        <end position="11"/>
    </location>
</feature>
<protein>
    <recommendedName>
        <fullName evidence="4">DUF3077 domain-containing protein</fullName>
    </recommendedName>
</protein>
<dbReference type="AlphaFoldDB" id="A0A423MUM9"/>
<evidence type="ECO:0000313" key="2">
    <source>
        <dbReference type="EMBL" id="RON89033.1"/>
    </source>
</evidence>
<sequence length="120" mass="13068">MFKPTPNPPETDPVSPYKFPDSRTLNDAAERALDYYLTPTQRIMGSDKKHAPMFLANSDYDSESLLVNASESLGSATEMLCNFAALLDPGHRKTALGIAQVVMLGELAVNRALDNVVPVD</sequence>
<comment type="caution">
    <text evidence="2">The sequence shown here is derived from an EMBL/GenBank/DDBJ whole genome shotgun (WGS) entry which is preliminary data.</text>
</comment>
<dbReference type="Proteomes" id="UP000283650">
    <property type="component" value="Unassembled WGS sequence"/>
</dbReference>
<dbReference type="EMBL" id="MOBY01000032">
    <property type="protein sequence ID" value="RON89033.1"/>
    <property type="molecule type" value="Genomic_DNA"/>
</dbReference>
<gene>
    <name evidence="2" type="ORF">BK672_26505</name>
</gene>
<name>A0A423MUM9_PSEFL</name>
<dbReference type="Pfam" id="PF19619">
    <property type="entry name" value="DUF6124"/>
    <property type="match status" value="1"/>
</dbReference>
<organism evidence="2 3">
    <name type="scientific">Pseudomonas fluorescens</name>
    <dbReference type="NCBI Taxonomy" id="294"/>
    <lineage>
        <taxon>Bacteria</taxon>
        <taxon>Pseudomonadati</taxon>
        <taxon>Pseudomonadota</taxon>
        <taxon>Gammaproteobacteria</taxon>
        <taxon>Pseudomonadales</taxon>
        <taxon>Pseudomonadaceae</taxon>
        <taxon>Pseudomonas</taxon>
    </lineage>
</organism>
<evidence type="ECO:0000256" key="1">
    <source>
        <dbReference type="SAM" id="MobiDB-lite"/>
    </source>
</evidence>
<accession>A0A423MUM9</accession>
<dbReference type="RefSeq" id="WP_007916147.1">
    <property type="nucleotide sequence ID" value="NZ_MOBY01000032.1"/>
</dbReference>
<reference evidence="2 3" key="1">
    <citation type="submission" date="2016-10" db="EMBL/GenBank/DDBJ databases">
        <title>Comparative genome analysis of multiple Pseudomonas spp. focuses on biocontrol and plant growth promoting traits.</title>
        <authorList>
            <person name="Tao X.-Y."/>
            <person name="Taylor C.G."/>
        </authorList>
    </citation>
    <scope>NUCLEOTIDE SEQUENCE [LARGE SCALE GENOMIC DNA]</scope>
    <source>
        <strain evidence="2 3">2F9</strain>
    </source>
</reference>
<proteinExistence type="predicted"/>